<keyword evidence="10 14" id="KW-0833">Ubl conjugation pathway</keyword>
<evidence type="ECO:0000256" key="12">
    <source>
        <dbReference type="ARBA" id="ARBA00023026"/>
    </source>
</evidence>
<dbReference type="GO" id="GO:0061630">
    <property type="term" value="F:ubiquitin protein ligase activity"/>
    <property type="evidence" value="ECO:0007669"/>
    <property type="project" value="UniProtKB-EC"/>
</dbReference>
<dbReference type="PATRIC" id="fig|317.243.peg.3322"/>
<evidence type="ECO:0000256" key="8">
    <source>
        <dbReference type="ARBA" id="ARBA00022679"/>
    </source>
</evidence>
<evidence type="ECO:0000256" key="4">
    <source>
        <dbReference type="ARBA" id="ARBA00009868"/>
    </source>
</evidence>
<evidence type="ECO:0000256" key="9">
    <source>
        <dbReference type="ARBA" id="ARBA00022737"/>
    </source>
</evidence>
<keyword evidence="6 14" id="KW-0964">Secreted</keyword>
<dbReference type="InterPro" id="IPR046673">
    <property type="entry name" value="ToxA_N"/>
</dbReference>
<evidence type="ECO:0000256" key="13">
    <source>
        <dbReference type="ARBA" id="ARBA00023200"/>
    </source>
</evidence>
<keyword evidence="9" id="KW-0677">Repeat</keyword>
<dbReference type="Proteomes" id="UP000093104">
    <property type="component" value="Unassembled WGS sequence"/>
</dbReference>
<dbReference type="Pfam" id="PF20178">
    <property type="entry name" value="ToxA_N"/>
    <property type="match status" value="1"/>
</dbReference>
<dbReference type="GO" id="GO:0005576">
    <property type="term" value="C:extracellular region"/>
    <property type="evidence" value="ECO:0007669"/>
    <property type="project" value="UniProtKB-SubCell"/>
</dbReference>
<keyword evidence="12" id="KW-0843">Virulence</keyword>
<evidence type="ECO:0000256" key="1">
    <source>
        <dbReference type="ARBA" id="ARBA00000900"/>
    </source>
</evidence>
<dbReference type="Gene3D" id="3.80.10.10">
    <property type="entry name" value="Ribonuclease Inhibitor"/>
    <property type="match status" value="2"/>
</dbReference>
<dbReference type="GO" id="GO:0016567">
    <property type="term" value="P:protein ubiquitination"/>
    <property type="evidence" value="ECO:0007669"/>
    <property type="project" value="InterPro"/>
</dbReference>
<keyword evidence="13 14" id="KW-1035">Host cytoplasm</keyword>
<protein>
    <recommendedName>
        <fullName evidence="5">RING-type E3 ubiquitin transferase</fullName>
        <ecNumber evidence="5">2.3.2.27</ecNumber>
    </recommendedName>
</protein>
<dbReference type="Pfam" id="PF14496">
    <property type="entry name" value="NEL"/>
    <property type="match status" value="1"/>
</dbReference>
<proteinExistence type="inferred from homology"/>
<dbReference type="PROSITE" id="PS52053">
    <property type="entry name" value="NEL"/>
    <property type="match status" value="1"/>
</dbReference>
<evidence type="ECO:0000256" key="11">
    <source>
        <dbReference type="ARBA" id="ARBA00022843"/>
    </source>
</evidence>
<evidence type="ECO:0000256" key="7">
    <source>
        <dbReference type="ARBA" id="ARBA00022614"/>
    </source>
</evidence>
<dbReference type="PANTHER" id="PTHR47114:SF2">
    <property type="entry name" value="OLIGODENDROCYTE-MYELIN GLYCOPROTEIN"/>
    <property type="match status" value="1"/>
</dbReference>
<dbReference type="Gene3D" id="1.20.58.360">
    <property type="entry name" value="Shigella T3SS effector IpaH defines"/>
    <property type="match status" value="1"/>
</dbReference>
<comment type="similarity">
    <text evidence="4 14">Belongs to the LRR-containing bacterial E3 ligase family.</text>
</comment>
<evidence type="ECO:0000313" key="16">
    <source>
        <dbReference type="EMBL" id="OCR26725.1"/>
    </source>
</evidence>
<feature type="domain" description="NEL" evidence="15">
    <location>
        <begin position="1360"/>
        <end position="1656"/>
    </location>
</feature>
<evidence type="ECO:0000256" key="6">
    <source>
        <dbReference type="ARBA" id="ARBA00022525"/>
    </source>
</evidence>
<dbReference type="PANTHER" id="PTHR47114">
    <property type="match status" value="1"/>
</dbReference>
<dbReference type="SUPFAM" id="SSF52058">
    <property type="entry name" value="L domain-like"/>
    <property type="match status" value="1"/>
</dbReference>
<keyword evidence="11 14" id="KW-0832">Ubl conjugation</keyword>
<comment type="catalytic activity">
    <reaction evidence="1">
        <text>S-ubiquitinyl-[E2 ubiquitin-conjugating enzyme]-L-cysteine + [acceptor protein]-L-lysine = [E2 ubiquitin-conjugating enzyme]-L-cysteine + N(6)-ubiquitinyl-[acceptor protein]-L-lysine.</text>
        <dbReference type="EC" id="2.3.2.27"/>
    </reaction>
</comment>
<feature type="active site" description="Glycyl thioester intermediate" evidence="14">
    <location>
        <position position="1447"/>
    </location>
</feature>
<evidence type="ECO:0000256" key="2">
    <source>
        <dbReference type="ARBA" id="ARBA00004192"/>
    </source>
</evidence>
<evidence type="ECO:0000256" key="3">
    <source>
        <dbReference type="ARBA" id="ARBA00004613"/>
    </source>
</evidence>
<gene>
    <name evidence="16" type="ORF">AFK24_02095</name>
</gene>
<comment type="subcellular location">
    <subcellularLocation>
        <location evidence="2">Host cytoplasm</location>
    </subcellularLocation>
    <subcellularLocation>
        <location evidence="3">Secreted</location>
    </subcellularLocation>
</comment>
<keyword evidence="7" id="KW-0433">Leucine-rich repeat</keyword>
<evidence type="ECO:0000313" key="17">
    <source>
        <dbReference type="Proteomes" id="UP000093104"/>
    </source>
</evidence>
<dbReference type="InterPro" id="IPR029487">
    <property type="entry name" value="NEL_dom"/>
</dbReference>
<sequence>MPPVPACPVEADGSAPFGTDHANLEFLKTTLPEWYRSSSKPMREALRASQLKSQRSRRALELIRNRLMPIQTFATPLLEQALFDRFKLRLDVMANELVTMEVKSLLLLETRTPVKQTLLHAALQNFEASESAEGGLGQGAALLPAEGLQVELIYGSGLLPDVPRFRYRYNGTLGIKPEQFAELSRTLNLGARYQMHLDSVFKPVTPQGQAPGSAAQAVASAFMTSERDAVEVLAHIAHMKEHISADSYQLLLELVKPAGNPRWHGSPVRYRQLHMLDTYAFPGSTLYGALLIEPDQPGDDLPCVVYLPGDPETPLKEYASFAAFTAGMRRKFFNMKYQEYFQRFVSLEQSHLFFCKLNERLTPLRPLPGDENFLTPKFEANAELYLEKRAIDKPPFEALYDHLLTKTYADSRIVAVPTSDEDRKSRLKRWYAFESAGMDLLMVAGFFVPVLGAILAVVAVGQLLSEAFVAVEDWTHGETEEALNHVFDIGENLAAMAVLGAAVHVAPRVLPSSFVESLTAVKLPNGLTRLWKPDLARFRQKVVLPSRVAADAQGLIKVDGKTWLPLAGELYRVEFDTALNRWRVKHPNDHESHSPVLEHNGAGTWRFEGENPMGWDETLALKRLNAAHEALADETLRRALRATGGDEALLRQVHVENLPAPALLSVTLQRFGIEQQVEDFITLMNGSDLDQVNTARIEPFLKLLTSTRRWPSPRGLRLLDEQGAVLESWNITSNSTSVIQVTYKPGGMTALLDTVLKGLLPDEVASLLGEEVEGSQAQISRLARNLSELSQAHRGQLLDELYALDQHLDDPLIKLIRRDFPDMPNAVARELVDSASPAQRQRMATTKRIPLSVAEQAREYQQQLRLNRVNEGFYRAVTHNPDTFKAGFDLLPGLPGWPADLAIELRDATLDGEQLDILGDSQSAHIHQVLVKTDTGYQTFRSDNNRIGGSDQTFFEALLQALPDSVRRDIGLPAVPDERDLRVLLGDYAATRRSEVAHLLKMRPIKPGFIWPYRLADGRVGYPMSGRMRGLFKMLGMGAHDYSPELAIKALYPGFIDDEVQAFLNQMRTGYTGEPWGFNAFAKARLKLLGREYKALEKNLDAWLGSDRTAPDTGSAVSESTYEARAAVAIRLKLGWKKMGMRRYNDMGEFIGYELDLSDLSVAGLPELHASFDHIGVLRAERLGLTTTQAQQLLKPFKNLRRLELDSNELTAVPAALGQQGNLQELSLRDNPLVVDEASVHHLSNLTSLKTLHLDSCPIGSQLDLHPLTALTTLGLRSTGIDALPSGLWDCLLLHSADLRDNQIVDLSDTHLANLNRAYARVQLHDNPLAEDSLLRASVLLNRPARARIGIGDARVHAEQPPGADAGWMENVAVADKQARIVCWEDLEAEPNSEDFFRVLHDLTHSSDFAHYQRTLSLRVWALLDVIADNRALREEVYALATHPQTCSDGVAMVFSDLEMHVRIFTIMASPKLAEHPARMFKLVRGLARLDEIEKIALENIRTRELLGETVDHVEVRMAFRTGLEQRLELPEQVRGMMFLALSGVSRPMLAAAEVRILAREGGPAFIHSLVQRDFWKQFLEKRFSQRFQTLSAPFYERLDALHDRRSELSDGEYLERVSAIQRERELAVSADAEQLTQDIARQIPPRESVIAGPSTRLE</sequence>
<evidence type="ECO:0000256" key="14">
    <source>
        <dbReference type="PROSITE-ProRule" id="PRU01398"/>
    </source>
</evidence>
<evidence type="ECO:0000259" key="15">
    <source>
        <dbReference type="PROSITE" id="PS52053"/>
    </source>
</evidence>
<dbReference type="InterPro" id="IPR051071">
    <property type="entry name" value="LRR-bact_E3_ubiq_ligases"/>
</dbReference>
<evidence type="ECO:0000256" key="10">
    <source>
        <dbReference type="ARBA" id="ARBA00022786"/>
    </source>
</evidence>
<dbReference type="SMART" id="SM00369">
    <property type="entry name" value="LRR_TYP"/>
    <property type="match status" value="2"/>
</dbReference>
<dbReference type="EMBL" id="LGSI01000006">
    <property type="protein sequence ID" value="OCR26725.1"/>
    <property type="molecule type" value="Genomic_DNA"/>
</dbReference>
<keyword evidence="8 14" id="KW-0808">Transferase</keyword>
<dbReference type="InterPro" id="IPR032675">
    <property type="entry name" value="LRR_dom_sf"/>
</dbReference>
<organism evidence="16 17">
    <name type="scientific">Pseudomonas syringae</name>
    <dbReference type="NCBI Taxonomy" id="317"/>
    <lineage>
        <taxon>Bacteria</taxon>
        <taxon>Pseudomonadati</taxon>
        <taxon>Pseudomonadota</taxon>
        <taxon>Gammaproteobacteria</taxon>
        <taxon>Pseudomonadales</taxon>
        <taxon>Pseudomonadaceae</taxon>
        <taxon>Pseudomonas</taxon>
    </lineage>
</organism>
<dbReference type="InterPro" id="IPR003591">
    <property type="entry name" value="Leu-rich_rpt_typical-subtyp"/>
</dbReference>
<reference evidence="16 17" key="1">
    <citation type="submission" date="2015-07" db="EMBL/GenBank/DDBJ databases">
        <title>Draft genome sequence of a diazotrophic, plant growth-promoting rhizobacterium of the Pseudomonas syringae complex.</title>
        <authorList>
            <person name="Patten C.L."/>
            <person name="Jeong H."/>
        </authorList>
    </citation>
    <scope>NUCLEOTIDE SEQUENCE [LARGE SCALE GENOMIC DNA]</scope>
    <source>
        <strain evidence="16 17">GR12-2</strain>
    </source>
</reference>
<comment type="PTM">
    <text evidence="14">Ubiquitinated in the presence of host E1 ubiquitin-activating enzyme, E2 ubiquitin-conjugating enzyme and ubiquitin.</text>
</comment>
<dbReference type="EC" id="2.3.2.27" evidence="5"/>
<accession>A0A1C7ZED3</accession>
<name>A0A1C7ZED3_PSESX</name>
<evidence type="ECO:0000256" key="5">
    <source>
        <dbReference type="ARBA" id="ARBA00012483"/>
    </source>
</evidence>
<comment type="caution">
    <text evidence="16">The sequence shown here is derived from an EMBL/GenBank/DDBJ whole genome shotgun (WGS) entry which is preliminary data.</text>
</comment>
<dbReference type="GO" id="GO:0030430">
    <property type="term" value="C:host cell cytoplasm"/>
    <property type="evidence" value="ECO:0007669"/>
    <property type="project" value="UniProtKB-SubCell"/>
</dbReference>